<dbReference type="SUPFAM" id="SSF52047">
    <property type="entry name" value="RNI-like"/>
    <property type="match status" value="1"/>
</dbReference>
<dbReference type="AlphaFoldDB" id="A0AAD7V4G3"/>
<proteinExistence type="predicted"/>
<dbReference type="InterPro" id="IPR032675">
    <property type="entry name" value="LRR_dom_sf"/>
</dbReference>
<dbReference type="EMBL" id="JARTCD010000027">
    <property type="protein sequence ID" value="KAJ8657962.1"/>
    <property type="molecule type" value="Genomic_DNA"/>
</dbReference>
<organism evidence="1 2">
    <name type="scientific">Lichtheimia ornata</name>
    <dbReference type="NCBI Taxonomy" id="688661"/>
    <lineage>
        <taxon>Eukaryota</taxon>
        <taxon>Fungi</taxon>
        <taxon>Fungi incertae sedis</taxon>
        <taxon>Mucoromycota</taxon>
        <taxon>Mucoromycotina</taxon>
        <taxon>Mucoromycetes</taxon>
        <taxon>Mucorales</taxon>
        <taxon>Lichtheimiaceae</taxon>
        <taxon>Lichtheimia</taxon>
    </lineage>
</organism>
<dbReference type="Gene3D" id="3.80.10.10">
    <property type="entry name" value="Ribonuclease Inhibitor"/>
    <property type="match status" value="1"/>
</dbReference>
<sequence length="658" mass="74165">MADWEDSYNQPTLTASSEKYAKLVHDSTTQLHQSLGPVLSALDRRGIGLTKCANFDAALRDAKLMQQLSPSSALGYIREADIYSEQGKQRQVIDICNKGLSMADTMDEHYDELKQAKMDAEQHQSKRIDFISQLPNDIVITTLIPMFMDRFPLRSDIPCSYLHVSNVWRDRVIQCFDGLRFMVGYDHDYDADTLSQVIQFAQHTKTLSITLHGHGTWLGDLLRDNDFCSLGRLSIEHCMNDHIGRFVTSLESISKTLTHLSMISGSSHLSPPIATILLTCPHLVSLELSRPHVADLSSLPLTTWANLKKLTIDGAQEPITCEQAIGIWRRFPSLNHLGLNPCSDIQSALIVSDYLPSINSLEISPTNAGTHIVFMNHGPPCETPSITKISMESVGRLNVDTFVDIGLLLKQHRMTLEDFEWDVGDTRDNSDIYDIQYPRLKKLTLYNSGWWIPPNAPLLEELTMTWQVINDHPAVLNTIPPNLKKLVLDLKKGRNAVIVSATKRYLLGFAQHSHLHELIIRSRIVESISNMMDGTYRLNQLQRLAIHIIKPSDSYPKELVIDQLARGCPNLTCLEINCKNGVSTPSINALKQLGNLKKCSFSIDRSNEDGIWQALETFTQLQGIRIYPVIPSNLAGIRHLKEKRPDMTTFLDHVFTPF</sequence>
<comment type="caution">
    <text evidence="1">The sequence shown here is derived from an EMBL/GenBank/DDBJ whole genome shotgun (WGS) entry which is preliminary data.</text>
</comment>
<reference evidence="1 2" key="1">
    <citation type="submission" date="2023-03" db="EMBL/GenBank/DDBJ databases">
        <title>Genome sequence of Lichtheimia ornata CBS 291.66.</title>
        <authorList>
            <person name="Mohabir J.T."/>
            <person name="Shea T.P."/>
            <person name="Kurbessoian T."/>
            <person name="Berby B."/>
            <person name="Fontaine J."/>
            <person name="Livny J."/>
            <person name="Gnirke A."/>
            <person name="Stajich J.E."/>
            <person name="Cuomo C.A."/>
        </authorList>
    </citation>
    <scope>NUCLEOTIDE SEQUENCE [LARGE SCALE GENOMIC DNA]</scope>
    <source>
        <strain evidence="1">CBS 291.66</strain>
    </source>
</reference>
<dbReference type="GeneID" id="83213644"/>
<dbReference type="Gene3D" id="1.25.40.10">
    <property type="entry name" value="Tetratricopeptide repeat domain"/>
    <property type="match status" value="1"/>
</dbReference>
<dbReference type="InterPro" id="IPR011990">
    <property type="entry name" value="TPR-like_helical_dom_sf"/>
</dbReference>
<evidence type="ECO:0000313" key="1">
    <source>
        <dbReference type="EMBL" id="KAJ8657962.1"/>
    </source>
</evidence>
<gene>
    <name evidence="1" type="ORF">O0I10_006233</name>
</gene>
<name>A0AAD7V4G3_9FUNG</name>
<dbReference type="SUPFAM" id="SSF48452">
    <property type="entry name" value="TPR-like"/>
    <property type="match status" value="1"/>
</dbReference>
<keyword evidence="2" id="KW-1185">Reference proteome</keyword>
<evidence type="ECO:0000313" key="2">
    <source>
        <dbReference type="Proteomes" id="UP001234581"/>
    </source>
</evidence>
<dbReference type="RefSeq" id="XP_058342875.1">
    <property type="nucleotide sequence ID" value="XM_058486263.1"/>
</dbReference>
<accession>A0AAD7V4G3</accession>
<protein>
    <recommendedName>
        <fullName evidence="3">F-box domain-containing protein</fullName>
    </recommendedName>
</protein>
<evidence type="ECO:0008006" key="3">
    <source>
        <dbReference type="Google" id="ProtNLM"/>
    </source>
</evidence>
<dbReference type="Proteomes" id="UP001234581">
    <property type="component" value="Unassembled WGS sequence"/>
</dbReference>